<accession>A0A1I4JYX1</accession>
<evidence type="ECO:0000313" key="5">
    <source>
        <dbReference type="Proteomes" id="UP000199668"/>
    </source>
</evidence>
<dbReference type="CDD" id="cd01449">
    <property type="entry name" value="TST_Repeat_2"/>
    <property type="match status" value="1"/>
</dbReference>
<proteinExistence type="predicted"/>
<dbReference type="InterPro" id="IPR001763">
    <property type="entry name" value="Rhodanese-like_dom"/>
</dbReference>
<dbReference type="RefSeq" id="WP_090925906.1">
    <property type="nucleotide sequence ID" value="NZ_FOTY01000004.1"/>
</dbReference>
<name>A0A1I4JYX1_9BACI</name>
<dbReference type="OrthoDB" id="9770030at2"/>
<dbReference type="CDD" id="cd01448">
    <property type="entry name" value="TST_Repeat_1"/>
    <property type="match status" value="1"/>
</dbReference>
<evidence type="ECO:0000313" key="4">
    <source>
        <dbReference type="EMBL" id="SFL71788.1"/>
    </source>
</evidence>
<dbReference type="PANTHER" id="PTHR11364">
    <property type="entry name" value="THIOSULFATE SULFERTANSFERASE"/>
    <property type="match status" value="1"/>
</dbReference>
<sequence length="276" mass="32052">MKYIVEPEWVEKVRSRQDVRIVDCRFQLGKPEAGKEAYEKEHIPGAVHMDLERDLSAAEGPYGGRHPLPDMDQFSEKVSEAGINHDTVVIAYDDQGGAMAARFWWMMMYAGHARTFVLDRPFSLWKQERYPVESRQPEVKRREFTTSIQPQMLASVEEMKLALHEASSRIIDGRDEKRYRGEAEPVDHTPGHIPGAEHYFWKDVLNENQVWKRPEELKNYFHELPKEEKIYSYCGSGVTACVNVLALKEAGYENPRLYAGSWSDWISYRDLPVEKD</sequence>
<organism evidence="4 5">
    <name type="scientific">Salibacterium qingdaonense</name>
    <dbReference type="NCBI Taxonomy" id="266892"/>
    <lineage>
        <taxon>Bacteria</taxon>
        <taxon>Bacillati</taxon>
        <taxon>Bacillota</taxon>
        <taxon>Bacilli</taxon>
        <taxon>Bacillales</taxon>
        <taxon>Bacillaceae</taxon>
    </lineage>
</organism>
<feature type="domain" description="Rhodanese" evidence="3">
    <location>
        <begin position="164"/>
        <end position="274"/>
    </location>
</feature>
<dbReference type="SUPFAM" id="SSF52821">
    <property type="entry name" value="Rhodanese/Cell cycle control phosphatase"/>
    <property type="match status" value="2"/>
</dbReference>
<dbReference type="PANTHER" id="PTHR11364:SF27">
    <property type="entry name" value="SULFURTRANSFERASE"/>
    <property type="match status" value="1"/>
</dbReference>
<dbReference type="STRING" id="266892.SAMN04488054_10422"/>
<dbReference type="PROSITE" id="PS50206">
    <property type="entry name" value="RHODANESE_3"/>
    <property type="match status" value="2"/>
</dbReference>
<dbReference type="Proteomes" id="UP000199668">
    <property type="component" value="Unassembled WGS sequence"/>
</dbReference>
<feature type="domain" description="Rhodanese" evidence="3">
    <location>
        <begin position="15"/>
        <end position="134"/>
    </location>
</feature>
<dbReference type="InterPro" id="IPR045078">
    <property type="entry name" value="TST/MPST-like"/>
</dbReference>
<keyword evidence="5" id="KW-1185">Reference proteome</keyword>
<keyword evidence="1 4" id="KW-0808">Transferase</keyword>
<dbReference type="EMBL" id="FOTY01000004">
    <property type="protein sequence ID" value="SFL71788.1"/>
    <property type="molecule type" value="Genomic_DNA"/>
</dbReference>
<evidence type="ECO:0000259" key="3">
    <source>
        <dbReference type="PROSITE" id="PS50206"/>
    </source>
</evidence>
<keyword evidence="2" id="KW-0677">Repeat</keyword>
<protein>
    <submittedName>
        <fullName evidence="4">Thiosulfate/3-mercaptopyruvate sulfurtransferase</fullName>
    </submittedName>
</protein>
<dbReference type="SMART" id="SM00450">
    <property type="entry name" value="RHOD"/>
    <property type="match status" value="2"/>
</dbReference>
<dbReference type="AlphaFoldDB" id="A0A1I4JYX1"/>
<dbReference type="Gene3D" id="3.40.250.10">
    <property type="entry name" value="Rhodanese-like domain"/>
    <property type="match status" value="2"/>
</dbReference>
<dbReference type="Pfam" id="PF00581">
    <property type="entry name" value="Rhodanese"/>
    <property type="match status" value="2"/>
</dbReference>
<dbReference type="GO" id="GO:0004792">
    <property type="term" value="F:thiosulfate-cyanide sulfurtransferase activity"/>
    <property type="evidence" value="ECO:0007669"/>
    <property type="project" value="TreeGrafter"/>
</dbReference>
<evidence type="ECO:0000256" key="2">
    <source>
        <dbReference type="ARBA" id="ARBA00022737"/>
    </source>
</evidence>
<dbReference type="InterPro" id="IPR036873">
    <property type="entry name" value="Rhodanese-like_dom_sf"/>
</dbReference>
<keyword evidence="4" id="KW-0670">Pyruvate</keyword>
<gene>
    <name evidence="4" type="ORF">SAMN04488054_10422</name>
</gene>
<evidence type="ECO:0000256" key="1">
    <source>
        <dbReference type="ARBA" id="ARBA00022679"/>
    </source>
</evidence>
<reference evidence="4 5" key="1">
    <citation type="submission" date="2016-10" db="EMBL/GenBank/DDBJ databases">
        <authorList>
            <person name="de Groot N.N."/>
        </authorList>
    </citation>
    <scope>NUCLEOTIDE SEQUENCE [LARGE SCALE GENOMIC DNA]</scope>
    <source>
        <strain evidence="4 5">CGMCC 1.6134</strain>
    </source>
</reference>